<dbReference type="PANTHER" id="PTHR46796:SF6">
    <property type="entry name" value="ARAC SUBFAMILY"/>
    <property type="match status" value="1"/>
</dbReference>
<dbReference type="EMBL" id="CP140152">
    <property type="protein sequence ID" value="WQH04540.1"/>
    <property type="molecule type" value="Genomic_DNA"/>
</dbReference>
<protein>
    <submittedName>
        <fullName evidence="5">AraC family transcriptional regulator</fullName>
    </submittedName>
</protein>
<evidence type="ECO:0000256" key="2">
    <source>
        <dbReference type="ARBA" id="ARBA00023125"/>
    </source>
</evidence>
<evidence type="ECO:0000256" key="3">
    <source>
        <dbReference type="ARBA" id="ARBA00023163"/>
    </source>
</evidence>
<dbReference type="InterPro" id="IPR035418">
    <property type="entry name" value="AraC-bd_2"/>
</dbReference>
<proteinExistence type="predicted"/>
<dbReference type="InterPro" id="IPR009057">
    <property type="entry name" value="Homeodomain-like_sf"/>
</dbReference>
<evidence type="ECO:0000313" key="5">
    <source>
        <dbReference type="EMBL" id="WQH04540.1"/>
    </source>
</evidence>
<organism evidence="5 6">
    <name type="scientific">Duganella zoogloeoides</name>
    <dbReference type="NCBI Taxonomy" id="75659"/>
    <lineage>
        <taxon>Bacteria</taxon>
        <taxon>Pseudomonadati</taxon>
        <taxon>Pseudomonadota</taxon>
        <taxon>Betaproteobacteria</taxon>
        <taxon>Burkholderiales</taxon>
        <taxon>Oxalobacteraceae</taxon>
        <taxon>Telluria group</taxon>
        <taxon>Duganella</taxon>
    </lineage>
</organism>
<dbReference type="SMART" id="SM00342">
    <property type="entry name" value="HTH_ARAC"/>
    <property type="match status" value="1"/>
</dbReference>
<dbReference type="InterPro" id="IPR018062">
    <property type="entry name" value="HTH_AraC-typ_CS"/>
</dbReference>
<dbReference type="Gene3D" id="1.10.10.60">
    <property type="entry name" value="Homeodomain-like"/>
    <property type="match status" value="1"/>
</dbReference>
<sequence length="342" mass="37109">MHTLVESLNLSKLYQGCVFHSDEKVATHQHVASALADHDLQWRRGTVNTALYQARINRLQMMALRYGAEVEVTPRPFEDFALVHTSLKGCTEFDCDGHRVAVPQGRTAIIAPKKHIRMVWGEGSEQLIVKLPHALLREMQGQATRGAGAPGALRGLAPGLLLAPALGQHWEMMLHSLLSILALPATESGHTAWIDHYERNVALFLLAQQGQGAPKVAADAQAAAAGQGLTDGSAGKRLDALERYMRSKLCAPVALADLALAAGMSVRSLNQLCQRHHGVSPMELLRNMRLDAAHAHLQMHAEAGVADTALAFGFGHAGRFAAYYRARHGHLPRSQKRMAPAS</sequence>
<evidence type="ECO:0000313" key="6">
    <source>
        <dbReference type="Proteomes" id="UP001326110"/>
    </source>
</evidence>
<dbReference type="PROSITE" id="PS01124">
    <property type="entry name" value="HTH_ARAC_FAMILY_2"/>
    <property type="match status" value="1"/>
</dbReference>
<dbReference type="SUPFAM" id="SSF46689">
    <property type="entry name" value="Homeodomain-like"/>
    <property type="match status" value="1"/>
</dbReference>
<keyword evidence="1" id="KW-0805">Transcription regulation</keyword>
<keyword evidence="3" id="KW-0804">Transcription</keyword>
<dbReference type="InterPro" id="IPR018060">
    <property type="entry name" value="HTH_AraC"/>
</dbReference>
<reference evidence="5 6" key="1">
    <citation type="submission" date="2023-11" db="EMBL/GenBank/DDBJ databases">
        <title>MicrobeMod: A computational toolkit for identifying prokaryotic methylation and restriction-modification with nanopore sequencing.</title>
        <authorList>
            <person name="Crits-Christoph A."/>
            <person name="Kang S.C."/>
            <person name="Lee H."/>
            <person name="Ostrov N."/>
        </authorList>
    </citation>
    <scope>NUCLEOTIDE SEQUENCE [LARGE SCALE GENOMIC DNA]</scope>
    <source>
        <strain evidence="5 6">ATCC 25935</strain>
    </source>
</reference>
<gene>
    <name evidence="5" type="ORF">SR858_26470</name>
</gene>
<feature type="domain" description="HTH araC/xylS-type" evidence="4">
    <location>
        <begin position="239"/>
        <end position="338"/>
    </location>
</feature>
<dbReference type="InterPro" id="IPR050204">
    <property type="entry name" value="AraC_XylS_family_regulators"/>
</dbReference>
<keyword evidence="6" id="KW-1185">Reference proteome</keyword>
<dbReference type="Pfam" id="PF14525">
    <property type="entry name" value="AraC_binding_2"/>
    <property type="match status" value="1"/>
</dbReference>
<dbReference type="PANTHER" id="PTHR46796">
    <property type="entry name" value="HTH-TYPE TRANSCRIPTIONAL ACTIVATOR RHAS-RELATED"/>
    <property type="match status" value="1"/>
</dbReference>
<dbReference type="GeneID" id="43165780"/>
<evidence type="ECO:0000256" key="1">
    <source>
        <dbReference type="ARBA" id="ARBA00023015"/>
    </source>
</evidence>
<dbReference type="PROSITE" id="PS00041">
    <property type="entry name" value="HTH_ARAC_FAMILY_1"/>
    <property type="match status" value="1"/>
</dbReference>
<keyword evidence="2" id="KW-0238">DNA-binding</keyword>
<accession>A0ABZ0XXQ4</accession>
<evidence type="ECO:0000259" key="4">
    <source>
        <dbReference type="PROSITE" id="PS01124"/>
    </source>
</evidence>
<dbReference type="RefSeq" id="WP_019924215.1">
    <property type="nucleotide sequence ID" value="NZ_CP140152.1"/>
</dbReference>
<dbReference type="Proteomes" id="UP001326110">
    <property type="component" value="Chromosome"/>
</dbReference>
<name>A0ABZ0XXQ4_9BURK</name>
<dbReference type="Pfam" id="PF12833">
    <property type="entry name" value="HTH_18"/>
    <property type="match status" value="1"/>
</dbReference>